<proteinExistence type="inferred from homology"/>
<feature type="coiled-coil region" evidence="4">
    <location>
        <begin position="675"/>
        <end position="741"/>
    </location>
</feature>
<dbReference type="GO" id="GO:0016887">
    <property type="term" value="F:ATP hydrolysis activity"/>
    <property type="evidence" value="ECO:0007669"/>
    <property type="project" value="InterPro"/>
</dbReference>
<name>A0A7J5MWA2_BIFAD</name>
<accession>A0A7J5MWA2</accession>
<gene>
    <name evidence="7" type="ORF">GA752_08280</name>
</gene>
<evidence type="ECO:0000259" key="6">
    <source>
        <dbReference type="Pfam" id="PF13476"/>
    </source>
</evidence>
<dbReference type="PANTHER" id="PTHR32114:SF2">
    <property type="entry name" value="ABC TRANSPORTER ABCH.3"/>
    <property type="match status" value="1"/>
</dbReference>
<dbReference type="InterPro" id="IPR027417">
    <property type="entry name" value="P-loop_NTPase"/>
</dbReference>
<feature type="region of interest" description="Disordered" evidence="5">
    <location>
        <begin position="300"/>
        <end position="337"/>
    </location>
</feature>
<sequence>MKLIALKFRGVGPYKGEYAIDFAALTRSHMFLIDGETGAGKTTLLDCVTFALYGSISSNTENKIGVGDRNRLRSRFLEASADETYVHLIFEEGGHCYAVRRTPEYERPKQRGDGTTKQNATGKMVRVANDYEMAFAALTDDSAVSADAGSTGGLAAVDRYFDFLDEPGHTVAVASRASEVGKEVVRLLGLDRSQFSKTIMLAQGQFAQFLRMGPEDRTKLVKELFGAEEYEAIQDELDTKHKEFGDKVDGQRAALEERIRAARENAERIVERLESGRPSVSDSGETDTWDRAKVFQLSDSAESDIQSGLEGSCVSDSGESDTPDGQETSETRGDAWRWGLNESGAIDEPARSETDIVEQLQVTLRDVEADAQRLLAQTESQVSKADDKLAEAQRRNEAACELRESYEETQSARNRADELKSRKPDIAKQRRQIAQARQAAPIVAKQAECEAAQAKLDDCNARIADIATALANFESKKTLQQRHQEAVAEAAGEEAANKALEIAQTHAENLRKATKAAEQVKQASQKVEACEAAQTKAQQEREALPDAKATASQLEEIAGKLGARGQLEDALTQVKAVLQHAQTAEQLAEQIETAKSAYQAARQARSEAETDVQHAEEALRLAGAARYAEDLDEGQECPVCGSTTHPHLAVRPADVLSEKAVKTLRKQASACADRESDAKAALEKLRARLDGEREQSHGLDEAAAEQGVTNAQTALDGLETLEQQQRALKTRQKQIDAAEKTLTDAHNALVQARTVAQAASDQAETAAKAAEGITQESVDAERADAEHKRAEAKAKAQEAETLSKRIAERDALEQQNVSLQAMLKTLNEQRETMKQAVAQLLENSDFADYESASAAALDEDEIERLQSRIDDFGKACAATDANMKQACERLTERLETCRKLFAKTLHDIAITDVAGSVDTIEVAAQLLQSLDFAALAETQNNASQKRDDAISTQQTVLDLNRDRAKIAVQLTKAAQTWQTGMTDFAPVRTMALLATANKDSPSG</sequence>
<dbReference type="AlphaFoldDB" id="A0A7J5MWA2"/>
<evidence type="ECO:0000313" key="8">
    <source>
        <dbReference type="Proteomes" id="UP000437631"/>
    </source>
</evidence>
<keyword evidence="4" id="KW-0175">Coiled coil</keyword>
<evidence type="ECO:0000256" key="3">
    <source>
        <dbReference type="ARBA" id="ARBA00013368"/>
    </source>
</evidence>
<comment type="similarity">
    <text evidence="1">Belongs to the SMC family. SbcC subfamily.</text>
</comment>
<dbReference type="EMBL" id="WDLT01000010">
    <property type="protein sequence ID" value="KAB5744615.1"/>
    <property type="molecule type" value="Genomic_DNA"/>
</dbReference>
<protein>
    <recommendedName>
        <fullName evidence="3">Nuclease SbcCD subunit C</fullName>
    </recommendedName>
</protein>
<feature type="coiled-coil region" evidence="4">
    <location>
        <begin position="581"/>
        <end position="618"/>
    </location>
</feature>
<evidence type="ECO:0000256" key="4">
    <source>
        <dbReference type="SAM" id="Coils"/>
    </source>
</evidence>
<dbReference type="Proteomes" id="UP000437631">
    <property type="component" value="Unassembled WGS sequence"/>
</dbReference>
<organism evidence="7 8">
    <name type="scientific">Bifidobacterium adolescentis</name>
    <dbReference type="NCBI Taxonomy" id="1680"/>
    <lineage>
        <taxon>Bacteria</taxon>
        <taxon>Bacillati</taxon>
        <taxon>Actinomycetota</taxon>
        <taxon>Actinomycetes</taxon>
        <taxon>Bifidobacteriales</taxon>
        <taxon>Bifidobacteriaceae</taxon>
        <taxon>Bifidobacterium</taxon>
    </lineage>
</organism>
<feature type="domain" description="Rad50/SbcC-type AAA" evidence="6">
    <location>
        <begin position="6"/>
        <end position="257"/>
    </location>
</feature>
<dbReference type="PANTHER" id="PTHR32114">
    <property type="entry name" value="ABC TRANSPORTER ABCH.3"/>
    <property type="match status" value="1"/>
</dbReference>
<dbReference type="Gene3D" id="3.40.50.300">
    <property type="entry name" value="P-loop containing nucleotide triphosphate hydrolases"/>
    <property type="match status" value="1"/>
</dbReference>
<evidence type="ECO:0000256" key="1">
    <source>
        <dbReference type="ARBA" id="ARBA00006930"/>
    </source>
</evidence>
<dbReference type="SUPFAM" id="SSF52540">
    <property type="entry name" value="P-loop containing nucleoside triphosphate hydrolases"/>
    <property type="match status" value="1"/>
</dbReference>
<feature type="coiled-coil region" evidence="4">
    <location>
        <begin position="357"/>
        <end position="540"/>
    </location>
</feature>
<comment type="subunit">
    <text evidence="2">Heterodimer of SbcC and SbcD.</text>
</comment>
<evidence type="ECO:0000256" key="2">
    <source>
        <dbReference type="ARBA" id="ARBA00011322"/>
    </source>
</evidence>
<dbReference type="GO" id="GO:0006302">
    <property type="term" value="P:double-strand break repair"/>
    <property type="evidence" value="ECO:0007669"/>
    <property type="project" value="InterPro"/>
</dbReference>
<dbReference type="Pfam" id="PF13476">
    <property type="entry name" value="AAA_23"/>
    <property type="match status" value="1"/>
</dbReference>
<evidence type="ECO:0000256" key="5">
    <source>
        <dbReference type="SAM" id="MobiDB-lite"/>
    </source>
</evidence>
<dbReference type="InterPro" id="IPR038729">
    <property type="entry name" value="Rad50/SbcC_AAA"/>
</dbReference>
<reference evidence="7 8" key="1">
    <citation type="journal article" date="2019" name="Nat. Med.">
        <title>A library of human gut bacterial isolates paired with longitudinal multiomics data enables mechanistic microbiome research.</title>
        <authorList>
            <person name="Poyet M."/>
            <person name="Groussin M."/>
            <person name="Gibbons S.M."/>
            <person name="Avila-Pacheco J."/>
            <person name="Jiang X."/>
            <person name="Kearney S.M."/>
            <person name="Perrotta A.R."/>
            <person name="Berdy B."/>
            <person name="Zhao S."/>
            <person name="Lieberman T.D."/>
            <person name="Swanson P.K."/>
            <person name="Smith M."/>
            <person name="Roesemann S."/>
            <person name="Alexander J.E."/>
            <person name="Rich S.A."/>
            <person name="Livny J."/>
            <person name="Vlamakis H."/>
            <person name="Clish C."/>
            <person name="Bullock K."/>
            <person name="Deik A."/>
            <person name="Scott J."/>
            <person name="Pierce K.A."/>
            <person name="Xavier R.J."/>
            <person name="Alm E.J."/>
        </authorList>
    </citation>
    <scope>NUCLEOTIDE SEQUENCE [LARGE SCALE GENOMIC DNA]</scope>
    <source>
        <strain evidence="7 8">BIOML-A190</strain>
    </source>
</reference>
<evidence type="ECO:0000313" key="7">
    <source>
        <dbReference type="EMBL" id="KAB5744615.1"/>
    </source>
</evidence>
<feature type="coiled-coil region" evidence="4">
    <location>
        <begin position="773"/>
        <end position="843"/>
    </location>
</feature>
<comment type="caution">
    <text evidence="7">The sequence shown here is derived from an EMBL/GenBank/DDBJ whole genome shotgun (WGS) entry which is preliminary data.</text>
</comment>